<dbReference type="Pfam" id="PF00481">
    <property type="entry name" value="PP2C"/>
    <property type="match status" value="1"/>
</dbReference>
<dbReference type="CDD" id="cd00143">
    <property type="entry name" value="PP2Cc"/>
    <property type="match status" value="1"/>
</dbReference>
<dbReference type="STRING" id="485916.Dtox_2307"/>
<dbReference type="NCBIfam" id="NF033484">
    <property type="entry name" value="Stp1_PP2C_phos"/>
    <property type="match status" value="1"/>
</dbReference>
<accession>C8VZZ2</accession>
<dbReference type="GO" id="GO:0004722">
    <property type="term" value="F:protein serine/threonine phosphatase activity"/>
    <property type="evidence" value="ECO:0007669"/>
    <property type="project" value="UniProtKB-EC"/>
</dbReference>
<dbReference type="InterPro" id="IPR036457">
    <property type="entry name" value="PPM-type-like_dom_sf"/>
</dbReference>
<dbReference type="OrthoDB" id="9801841at2"/>
<dbReference type="KEGG" id="dae:Dtox_2307"/>
<evidence type="ECO:0000259" key="1">
    <source>
        <dbReference type="PROSITE" id="PS51746"/>
    </source>
</evidence>
<keyword evidence="2" id="KW-0378">Hydrolase</keyword>
<evidence type="ECO:0000313" key="2">
    <source>
        <dbReference type="EMBL" id="ACV63120.1"/>
    </source>
</evidence>
<dbReference type="InterPro" id="IPR001932">
    <property type="entry name" value="PPM-type_phosphatase-like_dom"/>
</dbReference>
<dbReference type="SMART" id="SM00332">
    <property type="entry name" value="PP2Cc"/>
    <property type="match status" value="1"/>
</dbReference>
<keyword evidence="3" id="KW-1185">Reference proteome</keyword>
<organism evidence="2 3">
    <name type="scientific">Desulfofarcimen acetoxidans (strain ATCC 49208 / DSM 771 / KCTC 5769 / VKM B-1644 / 5575)</name>
    <name type="common">Desulfotomaculum acetoxidans</name>
    <dbReference type="NCBI Taxonomy" id="485916"/>
    <lineage>
        <taxon>Bacteria</taxon>
        <taxon>Bacillati</taxon>
        <taxon>Bacillota</taxon>
        <taxon>Clostridia</taxon>
        <taxon>Eubacteriales</taxon>
        <taxon>Peptococcaceae</taxon>
        <taxon>Desulfofarcimen</taxon>
    </lineage>
</organism>
<proteinExistence type="predicted"/>
<dbReference type="RefSeq" id="WP_015757821.1">
    <property type="nucleotide sequence ID" value="NC_013216.1"/>
</dbReference>
<sequence>MKWSKISDTGKVRQNNEDSLLVCEDLKLFAVADGMGGHKAGEVASQLALQVLEKELKSSIYRQENPVDILRKAVLEANASVYNLSHNNLSYRGMGTTVTAACIMGKDLYIAHVGDSRGIIISNGMINQLTEDHSFVQKLINEGEITSEEARVHPRRNIITRALGTEPVLEVDIYSYTVKRGDLVLLCTDGLTNHLLDREIQDMLINASDLDHGLQSLLALALERGGQDNITAILVEIE</sequence>
<dbReference type="PANTHER" id="PTHR47992">
    <property type="entry name" value="PROTEIN PHOSPHATASE"/>
    <property type="match status" value="1"/>
</dbReference>
<dbReference type="EC" id="3.1.3.16" evidence="2"/>
<gene>
    <name evidence="2" type="ordered locus">Dtox_2307</name>
</gene>
<dbReference type="EMBL" id="CP001720">
    <property type="protein sequence ID" value="ACV63120.1"/>
    <property type="molecule type" value="Genomic_DNA"/>
</dbReference>
<dbReference type="Gene3D" id="3.60.40.10">
    <property type="entry name" value="PPM-type phosphatase domain"/>
    <property type="match status" value="1"/>
</dbReference>
<dbReference type="SMART" id="SM00331">
    <property type="entry name" value="PP2C_SIG"/>
    <property type="match status" value="1"/>
</dbReference>
<dbReference type="eggNOG" id="COG0631">
    <property type="taxonomic scope" value="Bacteria"/>
</dbReference>
<dbReference type="HOGENOM" id="CLU_034545_4_1_9"/>
<reference evidence="2 3" key="1">
    <citation type="journal article" date="2009" name="Stand. Genomic Sci.">
        <title>Complete genome sequence of Desulfotomaculum acetoxidans type strain (5575).</title>
        <authorList>
            <person name="Spring S."/>
            <person name="Lapidus A."/>
            <person name="Schroder M."/>
            <person name="Gleim D."/>
            <person name="Sims D."/>
            <person name="Meincke L."/>
            <person name="Glavina Del Rio T."/>
            <person name="Tice H."/>
            <person name="Copeland A."/>
            <person name="Cheng J.F."/>
            <person name="Lucas S."/>
            <person name="Chen F."/>
            <person name="Nolan M."/>
            <person name="Bruce D."/>
            <person name="Goodwin L."/>
            <person name="Pitluck S."/>
            <person name="Ivanova N."/>
            <person name="Mavromatis K."/>
            <person name="Mikhailova N."/>
            <person name="Pati A."/>
            <person name="Chen A."/>
            <person name="Palaniappan K."/>
            <person name="Land M."/>
            <person name="Hauser L."/>
            <person name="Chang Y.J."/>
            <person name="Jeffries C.D."/>
            <person name="Chain P."/>
            <person name="Saunders E."/>
            <person name="Brettin T."/>
            <person name="Detter J.C."/>
            <person name="Goker M."/>
            <person name="Bristow J."/>
            <person name="Eisen J.A."/>
            <person name="Markowitz V."/>
            <person name="Hugenholtz P."/>
            <person name="Kyrpides N.C."/>
            <person name="Klenk H.P."/>
            <person name="Han C."/>
        </authorList>
    </citation>
    <scope>NUCLEOTIDE SEQUENCE [LARGE SCALE GENOMIC DNA]</scope>
    <source>
        <strain evidence="3">ATCC 49208 / DSM 771 / VKM B-1644</strain>
    </source>
</reference>
<dbReference type="PROSITE" id="PS51746">
    <property type="entry name" value="PPM_2"/>
    <property type="match status" value="1"/>
</dbReference>
<feature type="domain" description="PPM-type phosphatase" evidence="1">
    <location>
        <begin position="2"/>
        <end position="237"/>
    </location>
</feature>
<evidence type="ECO:0000313" key="3">
    <source>
        <dbReference type="Proteomes" id="UP000002217"/>
    </source>
</evidence>
<dbReference type="InterPro" id="IPR015655">
    <property type="entry name" value="PP2C"/>
</dbReference>
<name>C8VZZ2_DESAS</name>
<dbReference type="AlphaFoldDB" id="C8VZZ2"/>
<protein>
    <submittedName>
        <fullName evidence="2">Protein serine/threonine phosphatase</fullName>
        <ecNumber evidence="2">3.1.3.16</ecNumber>
    </submittedName>
</protein>
<dbReference type="Proteomes" id="UP000002217">
    <property type="component" value="Chromosome"/>
</dbReference>
<dbReference type="SUPFAM" id="SSF81606">
    <property type="entry name" value="PP2C-like"/>
    <property type="match status" value="1"/>
</dbReference>